<sequence>MKRQWDVRQQDQYLMIMWALSCMNSQVQAHLKGVGNEPAQSMKELKGFPPLAAGYNHAMEAPSSPSSTITAPPDCRKTAWRLAKLIVEATFCDFALLHYDSTSKPMVQWWWPIDGDGKKILPFNLEIHRKEYELKYPCCLCADGRGRTAYIECMVYLWRNKDTGQFNWTARSAFFMLKKITTEESTSPS</sequence>
<keyword evidence="2" id="KW-1185">Reference proteome</keyword>
<dbReference type="Proteomes" id="UP001195769">
    <property type="component" value="Unassembled WGS sequence"/>
</dbReference>
<dbReference type="GeneID" id="64671171"/>
<evidence type="ECO:0000313" key="2">
    <source>
        <dbReference type="Proteomes" id="UP001195769"/>
    </source>
</evidence>
<reference evidence="1" key="1">
    <citation type="journal article" date="2020" name="New Phytol.">
        <title>Comparative genomics reveals dynamic genome evolution in host specialist ectomycorrhizal fungi.</title>
        <authorList>
            <person name="Lofgren L.A."/>
            <person name="Nguyen N.H."/>
            <person name="Vilgalys R."/>
            <person name="Ruytinx J."/>
            <person name="Liao H.L."/>
            <person name="Branco S."/>
            <person name="Kuo A."/>
            <person name="LaButti K."/>
            <person name="Lipzen A."/>
            <person name="Andreopoulos W."/>
            <person name="Pangilinan J."/>
            <person name="Riley R."/>
            <person name="Hundley H."/>
            <person name="Na H."/>
            <person name="Barry K."/>
            <person name="Grigoriev I.V."/>
            <person name="Stajich J.E."/>
            <person name="Kennedy P.G."/>
        </authorList>
    </citation>
    <scope>NUCLEOTIDE SEQUENCE</scope>
    <source>
        <strain evidence="1">FC203</strain>
    </source>
</reference>
<accession>A0AAD4HMC0</accession>
<dbReference type="RefSeq" id="XP_041227056.1">
    <property type="nucleotide sequence ID" value="XM_041376873.1"/>
</dbReference>
<organism evidence="1 2">
    <name type="scientific">Suillus fuscotomentosus</name>
    <dbReference type="NCBI Taxonomy" id="1912939"/>
    <lineage>
        <taxon>Eukaryota</taxon>
        <taxon>Fungi</taxon>
        <taxon>Dikarya</taxon>
        <taxon>Basidiomycota</taxon>
        <taxon>Agaricomycotina</taxon>
        <taxon>Agaricomycetes</taxon>
        <taxon>Agaricomycetidae</taxon>
        <taxon>Boletales</taxon>
        <taxon>Suillineae</taxon>
        <taxon>Suillaceae</taxon>
        <taxon>Suillus</taxon>
    </lineage>
</organism>
<protein>
    <submittedName>
        <fullName evidence="1">Uncharacterized protein</fullName>
    </submittedName>
</protein>
<dbReference type="EMBL" id="JABBWK010000021">
    <property type="protein sequence ID" value="KAG1901481.1"/>
    <property type="molecule type" value="Genomic_DNA"/>
</dbReference>
<gene>
    <name evidence="1" type="ORF">F5891DRAFT_979322</name>
</gene>
<name>A0AAD4HMC0_9AGAM</name>
<evidence type="ECO:0000313" key="1">
    <source>
        <dbReference type="EMBL" id="KAG1901481.1"/>
    </source>
</evidence>
<proteinExistence type="predicted"/>
<dbReference type="PROSITE" id="PS51257">
    <property type="entry name" value="PROKAR_LIPOPROTEIN"/>
    <property type="match status" value="1"/>
</dbReference>
<comment type="caution">
    <text evidence="1">The sequence shown here is derived from an EMBL/GenBank/DDBJ whole genome shotgun (WGS) entry which is preliminary data.</text>
</comment>
<dbReference type="AlphaFoldDB" id="A0AAD4HMC0"/>